<organism evidence="2 3">
    <name type="scientific">Undibacterium cyanobacteriorum</name>
    <dbReference type="NCBI Taxonomy" id="3073561"/>
    <lineage>
        <taxon>Bacteria</taxon>
        <taxon>Pseudomonadati</taxon>
        <taxon>Pseudomonadota</taxon>
        <taxon>Betaproteobacteria</taxon>
        <taxon>Burkholderiales</taxon>
        <taxon>Oxalobacteraceae</taxon>
        <taxon>Undibacterium</taxon>
    </lineage>
</organism>
<evidence type="ECO:0000256" key="1">
    <source>
        <dbReference type="SAM" id="SignalP"/>
    </source>
</evidence>
<accession>A0ABY9RD70</accession>
<feature type="signal peptide" evidence="1">
    <location>
        <begin position="1"/>
        <end position="18"/>
    </location>
</feature>
<reference evidence="2" key="1">
    <citation type="submission" date="2023-09" db="EMBL/GenBank/DDBJ databases">
        <title>Undibacterium sp. 20NA77.5 isolated from freshwater.</title>
        <authorList>
            <person name="Le V."/>
            <person name="Ko S.-R."/>
            <person name="Ahn C.-Y."/>
            <person name="Oh H.-M."/>
        </authorList>
    </citation>
    <scope>NUCLEOTIDE SEQUENCE</scope>
    <source>
        <strain evidence="2">20NA77.5</strain>
    </source>
</reference>
<protein>
    <recommendedName>
        <fullName evidence="4">DUF481 domain-containing protein</fullName>
    </recommendedName>
</protein>
<gene>
    <name evidence="2" type="ORF">RF679_11090</name>
</gene>
<proteinExistence type="predicted"/>
<evidence type="ECO:0008006" key="4">
    <source>
        <dbReference type="Google" id="ProtNLM"/>
    </source>
</evidence>
<dbReference type="Proteomes" id="UP001181355">
    <property type="component" value="Chromosome"/>
</dbReference>
<dbReference type="PROSITE" id="PS51257">
    <property type="entry name" value="PROKAR_LIPOPROTEIN"/>
    <property type="match status" value="1"/>
</dbReference>
<evidence type="ECO:0000313" key="2">
    <source>
        <dbReference type="EMBL" id="WMW79192.1"/>
    </source>
</evidence>
<sequence length="257" mass="28832">MKSIVLVPLLIFSGVACAQEPSAIAFSLKSPLEQYKTKQLASVTLAGSGMQLVSAENDSGSLKGRPLVIKTSALANFNFSKNDKIQYGFKLEADQFFDPFAFEKRLDAKLDHSNQNRIQTGAYLHYRFTPDYSLTASATRLNGVENGKVFSVGAKASKFFGRKHSLTANFSFNWSNTRPNIWSQFDRNLNFENGFSASKLSTRPDLRLGVTWNWEINSNWSISTGMSARHFMNDVNKNPFNTQRSSVTIFSVANYRF</sequence>
<evidence type="ECO:0000313" key="3">
    <source>
        <dbReference type="Proteomes" id="UP001181355"/>
    </source>
</evidence>
<keyword evidence="1" id="KW-0732">Signal</keyword>
<feature type="chain" id="PRO_5045308442" description="DUF481 domain-containing protein" evidence="1">
    <location>
        <begin position="19"/>
        <end position="257"/>
    </location>
</feature>
<dbReference type="RefSeq" id="WP_309480691.1">
    <property type="nucleotide sequence ID" value="NZ_CP133720.1"/>
</dbReference>
<name>A0ABY9RD70_9BURK</name>
<dbReference type="EMBL" id="CP133720">
    <property type="protein sequence ID" value="WMW79192.1"/>
    <property type="molecule type" value="Genomic_DNA"/>
</dbReference>
<keyword evidence="3" id="KW-1185">Reference proteome</keyword>
<dbReference type="SUPFAM" id="SSF56935">
    <property type="entry name" value="Porins"/>
    <property type="match status" value="1"/>
</dbReference>